<dbReference type="EMBL" id="JAEMHM010000008">
    <property type="protein sequence ID" value="MBJ6725302.1"/>
    <property type="molecule type" value="Genomic_DNA"/>
</dbReference>
<dbReference type="InterPro" id="IPR016131">
    <property type="entry name" value="Haemerythrin_Fe_BS"/>
</dbReference>
<dbReference type="AlphaFoldDB" id="A0A8J7LYR3"/>
<name>A0A8J7LYR3_9BACT</name>
<dbReference type="PROSITE" id="PS00550">
    <property type="entry name" value="HEMERYTHRINS"/>
    <property type="match status" value="1"/>
</dbReference>
<dbReference type="InterPro" id="IPR012312">
    <property type="entry name" value="Hemerythrin-like"/>
</dbReference>
<sequence>MQSSQSSWKDDLSCGIKGIDHQHQEIFARFDYFSEACDDSAGGKEVLALLEYLDNYTVVHFAEEEGILERSGYPELGPHRKQHRKFLDELARLRVQIIDDGPAHSGVQARKKGMRQWLVDHIVNVDSEYVAHVVGSLSIDGDQ</sequence>
<feature type="domain" description="Hemerythrin-like" evidence="5">
    <location>
        <begin position="15"/>
        <end position="131"/>
    </location>
</feature>
<dbReference type="Proteomes" id="UP000636888">
    <property type="component" value="Unassembled WGS sequence"/>
</dbReference>
<evidence type="ECO:0000313" key="7">
    <source>
        <dbReference type="Proteomes" id="UP000636888"/>
    </source>
</evidence>
<evidence type="ECO:0000256" key="1">
    <source>
        <dbReference type="ARBA" id="ARBA00010587"/>
    </source>
</evidence>
<gene>
    <name evidence="6" type="ORF">JFN93_11325</name>
</gene>
<dbReference type="Pfam" id="PF01814">
    <property type="entry name" value="Hemerythrin"/>
    <property type="match status" value="1"/>
</dbReference>
<dbReference type="Gene3D" id="1.20.120.50">
    <property type="entry name" value="Hemerythrin-like"/>
    <property type="match status" value="1"/>
</dbReference>
<keyword evidence="2" id="KW-0813">Transport</keyword>
<reference evidence="6" key="1">
    <citation type="submission" date="2020-12" db="EMBL/GenBank/DDBJ databases">
        <title>Geomonas sp. Red875, isolated from river sediment.</title>
        <authorList>
            <person name="Xu Z."/>
            <person name="Zhang Z."/>
            <person name="Masuda Y."/>
            <person name="Itoh H."/>
            <person name="Senoo K."/>
        </authorList>
    </citation>
    <scope>NUCLEOTIDE SEQUENCE</scope>
    <source>
        <strain evidence="6">Red875</strain>
    </source>
</reference>
<dbReference type="GO" id="GO:0046872">
    <property type="term" value="F:metal ion binding"/>
    <property type="evidence" value="ECO:0007669"/>
    <property type="project" value="UniProtKB-KW"/>
</dbReference>
<evidence type="ECO:0000256" key="3">
    <source>
        <dbReference type="ARBA" id="ARBA00022723"/>
    </source>
</evidence>
<keyword evidence="7" id="KW-1185">Reference proteome</keyword>
<organism evidence="6 7">
    <name type="scientific">Geomesophilobacter sediminis</name>
    <dbReference type="NCBI Taxonomy" id="2798584"/>
    <lineage>
        <taxon>Bacteria</taxon>
        <taxon>Pseudomonadati</taxon>
        <taxon>Thermodesulfobacteriota</taxon>
        <taxon>Desulfuromonadia</taxon>
        <taxon>Geobacterales</taxon>
        <taxon>Geobacteraceae</taxon>
        <taxon>Geomesophilobacter</taxon>
    </lineage>
</organism>
<dbReference type="NCBIfam" id="NF033749">
    <property type="entry name" value="bact_hemeryth"/>
    <property type="match status" value="1"/>
</dbReference>
<proteinExistence type="inferred from homology"/>
<dbReference type="GO" id="GO:0005344">
    <property type="term" value="F:oxygen carrier activity"/>
    <property type="evidence" value="ECO:0007669"/>
    <property type="project" value="UniProtKB-KW"/>
</dbReference>
<dbReference type="PANTHER" id="PTHR37164:SF1">
    <property type="entry name" value="BACTERIOHEMERYTHRIN"/>
    <property type="match status" value="1"/>
</dbReference>
<keyword evidence="3" id="KW-0479">Metal-binding</keyword>
<evidence type="ECO:0000256" key="4">
    <source>
        <dbReference type="ARBA" id="ARBA00023004"/>
    </source>
</evidence>
<comment type="caution">
    <text evidence="6">The sequence shown here is derived from an EMBL/GenBank/DDBJ whole genome shotgun (WGS) entry which is preliminary data.</text>
</comment>
<dbReference type="CDD" id="cd12107">
    <property type="entry name" value="Hemerythrin"/>
    <property type="match status" value="1"/>
</dbReference>
<comment type="similarity">
    <text evidence="1">Belongs to the hemerythrin family.</text>
</comment>
<dbReference type="InterPro" id="IPR050669">
    <property type="entry name" value="Hemerythrin"/>
</dbReference>
<dbReference type="InterPro" id="IPR035938">
    <property type="entry name" value="Hemerythrin-like_sf"/>
</dbReference>
<accession>A0A8J7LYR3</accession>
<dbReference type="SUPFAM" id="SSF47188">
    <property type="entry name" value="Hemerythrin-like"/>
    <property type="match status" value="1"/>
</dbReference>
<dbReference type="NCBIfam" id="TIGR02481">
    <property type="entry name" value="hemeryth_dom"/>
    <property type="match status" value="1"/>
</dbReference>
<evidence type="ECO:0000256" key="2">
    <source>
        <dbReference type="ARBA" id="ARBA00022621"/>
    </source>
</evidence>
<protein>
    <submittedName>
        <fullName evidence="6">Hemerythrin family protein</fullName>
    </submittedName>
</protein>
<keyword evidence="4" id="KW-0408">Iron</keyword>
<dbReference type="InterPro" id="IPR012827">
    <property type="entry name" value="Hemerythrin_metal-bd"/>
</dbReference>
<evidence type="ECO:0000259" key="5">
    <source>
        <dbReference type="Pfam" id="PF01814"/>
    </source>
</evidence>
<dbReference type="PANTHER" id="PTHR37164">
    <property type="entry name" value="BACTERIOHEMERYTHRIN"/>
    <property type="match status" value="1"/>
</dbReference>
<dbReference type="RefSeq" id="WP_199384189.1">
    <property type="nucleotide sequence ID" value="NZ_JAEMHM010000008.1"/>
</dbReference>
<keyword evidence="2" id="KW-0561">Oxygen transport</keyword>
<evidence type="ECO:0000313" key="6">
    <source>
        <dbReference type="EMBL" id="MBJ6725302.1"/>
    </source>
</evidence>